<reference evidence="10" key="1">
    <citation type="journal article" date="2019" name="Int. J. Syst. Evol. Microbiol.">
        <title>The Global Catalogue of Microorganisms (GCM) 10K type strain sequencing project: providing services to taxonomists for standard genome sequencing and annotation.</title>
        <authorList>
            <consortium name="The Broad Institute Genomics Platform"/>
            <consortium name="The Broad Institute Genome Sequencing Center for Infectious Disease"/>
            <person name="Wu L."/>
            <person name="Ma J."/>
        </authorList>
    </citation>
    <scope>NUCLEOTIDE SEQUENCE [LARGE SCALE GENOMIC DNA]</scope>
    <source>
        <strain evidence="10">CCUG 62953</strain>
    </source>
</reference>
<evidence type="ECO:0000256" key="5">
    <source>
        <dbReference type="ARBA" id="ARBA00023136"/>
    </source>
</evidence>
<accession>A0ABW3ZGL4</accession>
<dbReference type="InterPro" id="IPR003856">
    <property type="entry name" value="LPS_length_determ_N"/>
</dbReference>
<keyword evidence="10" id="KW-1185">Reference proteome</keyword>
<evidence type="ECO:0000256" key="2">
    <source>
        <dbReference type="ARBA" id="ARBA00022475"/>
    </source>
</evidence>
<evidence type="ECO:0000256" key="4">
    <source>
        <dbReference type="ARBA" id="ARBA00022989"/>
    </source>
</evidence>
<dbReference type="PANTHER" id="PTHR32309">
    <property type="entry name" value="TYROSINE-PROTEIN KINASE"/>
    <property type="match status" value="1"/>
</dbReference>
<evidence type="ECO:0000256" key="7">
    <source>
        <dbReference type="SAM" id="Phobius"/>
    </source>
</evidence>
<comment type="caution">
    <text evidence="9">The sequence shown here is derived from an EMBL/GenBank/DDBJ whole genome shotgun (WGS) entry which is preliminary data.</text>
</comment>
<evidence type="ECO:0000256" key="3">
    <source>
        <dbReference type="ARBA" id="ARBA00022692"/>
    </source>
</evidence>
<feature type="domain" description="Polysaccharide chain length determinant N-terminal" evidence="8">
    <location>
        <begin position="8"/>
        <end position="69"/>
    </location>
</feature>
<keyword evidence="4 7" id="KW-1133">Transmembrane helix</keyword>
<dbReference type="InterPro" id="IPR050445">
    <property type="entry name" value="Bact_polysacc_biosynth/exp"/>
</dbReference>
<dbReference type="RefSeq" id="WP_386802304.1">
    <property type="nucleotide sequence ID" value="NZ_JBHTMU010000009.1"/>
</dbReference>
<comment type="subcellular location">
    <subcellularLocation>
        <location evidence="1">Cell membrane</location>
        <topology evidence="1">Multi-pass membrane protein</topology>
    </subcellularLocation>
</comment>
<proteinExistence type="predicted"/>
<feature type="transmembrane region" description="Helical" evidence="7">
    <location>
        <begin position="18"/>
        <end position="37"/>
    </location>
</feature>
<evidence type="ECO:0000259" key="8">
    <source>
        <dbReference type="Pfam" id="PF02706"/>
    </source>
</evidence>
<dbReference type="PANTHER" id="PTHR32309:SF13">
    <property type="entry name" value="FERRIC ENTEROBACTIN TRANSPORT PROTEIN FEPE"/>
    <property type="match status" value="1"/>
</dbReference>
<evidence type="ECO:0000313" key="9">
    <source>
        <dbReference type="EMBL" id="MFD1342244.1"/>
    </source>
</evidence>
<protein>
    <submittedName>
        <fullName evidence="9">Wzz/FepE/Etk N-terminal domain-containing protein</fullName>
    </submittedName>
</protein>
<evidence type="ECO:0000256" key="6">
    <source>
        <dbReference type="SAM" id="Coils"/>
    </source>
</evidence>
<feature type="coiled-coil region" evidence="6">
    <location>
        <begin position="168"/>
        <end position="295"/>
    </location>
</feature>
<evidence type="ECO:0000313" key="10">
    <source>
        <dbReference type="Proteomes" id="UP001597135"/>
    </source>
</evidence>
<dbReference type="Proteomes" id="UP001597135">
    <property type="component" value="Unassembled WGS sequence"/>
</dbReference>
<feature type="transmembrane region" description="Helical" evidence="7">
    <location>
        <begin position="341"/>
        <end position="360"/>
    </location>
</feature>
<evidence type="ECO:0000256" key="1">
    <source>
        <dbReference type="ARBA" id="ARBA00004651"/>
    </source>
</evidence>
<keyword evidence="6" id="KW-0175">Coiled coil</keyword>
<feature type="transmembrane region" description="Helical" evidence="7">
    <location>
        <begin position="399"/>
        <end position="420"/>
    </location>
</feature>
<keyword evidence="3 7" id="KW-0812">Transmembrane</keyword>
<name>A0ABW3ZGL4_9RHOB</name>
<keyword evidence="5 7" id="KW-0472">Membrane</keyword>
<gene>
    <name evidence="9" type="ORF">ACFQ4E_07425</name>
</gene>
<keyword evidence="2" id="KW-1003">Cell membrane</keyword>
<sequence>MTQFQSVEEIKAALKRRFFAIFMVTVLGSLAAAVFAFSRPELYESIAVVQIEDAQVSDQLSGSPMRADDTARRVKLIEQRIMARDNVQGLIDTYDLFDDPNLSAPERVFELRESVRIEPILDGVMAFQPGAAPSGVRIIVQLGDPEIAAAVANDLMASVVDVSRERSLTRAREALTLFEEEAARVEAQIAAAEAELAAFKEANVASLPDGLSNLRERIASLRENQLTLEQEIVSLQTRSDRLREADLNRQVQLLEEQKALVEGRIAEAERALEAAPEVERQLGALQRQLVQLQDQFTLVMRRQADAELGQQLETRQQSARFEVLETAVPTQFPVSRDPIKLTIFGAVASLFLGLGTGYLLELMNPAIRSAAQLESRLGVAPVVAIPPIRSRHDIRRRRMIWTLGLLALIGACLAAARAVAMRVSDLTGLEGFLPRRAEY</sequence>
<organism evidence="9 10">
    <name type="scientific">Litorisediminicola beolgyonensis</name>
    <dbReference type="NCBI Taxonomy" id="1173614"/>
    <lineage>
        <taxon>Bacteria</taxon>
        <taxon>Pseudomonadati</taxon>
        <taxon>Pseudomonadota</taxon>
        <taxon>Alphaproteobacteria</taxon>
        <taxon>Rhodobacterales</taxon>
        <taxon>Paracoccaceae</taxon>
        <taxon>Litorisediminicola</taxon>
    </lineage>
</organism>
<dbReference type="Pfam" id="PF02706">
    <property type="entry name" value="Wzz"/>
    <property type="match status" value="1"/>
</dbReference>
<dbReference type="EMBL" id="JBHTMU010000009">
    <property type="protein sequence ID" value="MFD1342244.1"/>
    <property type="molecule type" value="Genomic_DNA"/>
</dbReference>